<evidence type="ECO:0000313" key="5">
    <source>
        <dbReference type="Proteomes" id="UP001207736"/>
    </source>
</evidence>
<dbReference type="PROSITE" id="PS51257">
    <property type="entry name" value="PROKAR_LIPOPROTEIN"/>
    <property type="match status" value="1"/>
</dbReference>
<name>A0AAV5AW60_9FLAO</name>
<dbReference type="PANTHER" id="PTHR45431:SF3">
    <property type="entry name" value="RHODANESE-LIKE DOMAIN-CONTAINING PROTEIN 15, CHLOROPLASTIC"/>
    <property type="match status" value="1"/>
</dbReference>
<proteinExistence type="predicted"/>
<dbReference type="SMART" id="SM00450">
    <property type="entry name" value="RHOD"/>
    <property type="match status" value="1"/>
</dbReference>
<dbReference type="AlphaFoldDB" id="A0AAV5AW60"/>
<dbReference type="EMBL" id="BQKA01000030">
    <property type="protein sequence ID" value="GJM50550.1"/>
    <property type="molecule type" value="Genomic_DNA"/>
</dbReference>
<dbReference type="Pfam" id="PF00581">
    <property type="entry name" value="Rhodanese"/>
    <property type="match status" value="1"/>
</dbReference>
<feature type="domain" description="Rhodanese" evidence="2">
    <location>
        <begin position="32"/>
        <end position="115"/>
    </location>
</feature>
<protein>
    <recommendedName>
        <fullName evidence="2">Rhodanese domain-containing protein</fullName>
    </recommendedName>
</protein>
<keyword evidence="1" id="KW-0732">Signal</keyword>
<organism evidence="3 5">
    <name type="scientific">Capnocytophaga catalasegens</name>
    <dbReference type="NCBI Taxonomy" id="1004260"/>
    <lineage>
        <taxon>Bacteria</taxon>
        <taxon>Pseudomonadati</taxon>
        <taxon>Bacteroidota</taxon>
        <taxon>Flavobacteriia</taxon>
        <taxon>Flavobacteriales</taxon>
        <taxon>Flavobacteriaceae</taxon>
        <taxon>Capnocytophaga</taxon>
    </lineage>
</organism>
<keyword evidence="6" id="KW-1185">Reference proteome</keyword>
<dbReference type="InterPro" id="IPR052367">
    <property type="entry name" value="Thiosulfate_ST/Rhodanese-like"/>
</dbReference>
<evidence type="ECO:0000313" key="3">
    <source>
        <dbReference type="EMBL" id="GJM50550.1"/>
    </source>
</evidence>
<evidence type="ECO:0000313" key="6">
    <source>
        <dbReference type="Proteomes" id="UP001208692"/>
    </source>
</evidence>
<feature type="chain" id="PRO_5043618718" description="Rhodanese domain-containing protein" evidence="1">
    <location>
        <begin position="21"/>
        <end position="117"/>
    </location>
</feature>
<dbReference type="InterPro" id="IPR001763">
    <property type="entry name" value="Rhodanese-like_dom"/>
</dbReference>
<dbReference type="RefSeq" id="WP_264845659.1">
    <property type="nucleotide sequence ID" value="NZ_BPMA01000014.1"/>
</dbReference>
<accession>A0AAV5AW60</accession>
<dbReference type="PROSITE" id="PS50206">
    <property type="entry name" value="RHODANESE_3"/>
    <property type="match status" value="1"/>
</dbReference>
<dbReference type="PANTHER" id="PTHR45431">
    <property type="entry name" value="RHODANESE-LIKE DOMAIN-CONTAINING PROTEIN 15, CHLOROPLASTIC"/>
    <property type="match status" value="1"/>
</dbReference>
<comment type="caution">
    <text evidence="3">The sequence shown here is derived from an EMBL/GenBank/DDBJ whole genome shotgun (WGS) entry which is preliminary data.</text>
</comment>
<dbReference type="Proteomes" id="UP001207736">
    <property type="component" value="Unassembled WGS sequence"/>
</dbReference>
<dbReference type="EMBL" id="BQKB01000042">
    <property type="protein sequence ID" value="GJM53619.1"/>
    <property type="molecule type" value="Genomic_DNA"/>
</dbReference>
<gene>
    <name evidence="3" type="ORF">RCZ15_15230</name>
    <name evidence="4" type="ORF">RCZ16_19350</name>
</gene>
<evidence type="ECO:0000256" key="1">
    <source>
        <dbReference type="SAM" id="SignalP"/>
    </source>
</evidence>
<evidence type="ECO:0000313" key="4">
    <source>
        <dbReference type="EMBL" id="GJM53619.1"/>
    </source>
</evidence>
<dbReference type="Gene3D" id="3.40.250.10">
    <property type="entry name" value="Rhodanese-like domain"/>
    <property type="match status" value="1"/>
</dbReference>
<dbReference type="Proteomes" id="UP001208692">
    <property type="component" value="Unassembled WGS sequence"/>
</dbReference>
<dbReference type="InterPro" id="IPR036873">
    <property type="entry name" value="Rhodanese-like_dom_sf"/>
</dbReference>
<evidence type="ECO:0000259" key="2">
    <source>
        <dbReference type="PROSITE" id="PS50206"/>
    </source>
</evidence>
<feature type="signal peptide" evidence="1">
    <location>
        <begin position="1"/>
        <end position="20"/>
    </location>
</feature>
<dbReference type="CDD" id="cd00158">
    <property type="entry name" value="RHOD"/>
    <property type="match status" value="1"/>
</dbReference>
<sequence>MKTPYFLFIFALMSSCKLFSQVTNLPIESYKYAPNSILIDVRTSKEYTQGHMDNAINIDFLATNFEEELNKLDKKTPIYLYCRSGKRSAMAVKTAKKLGFKYIFHLDGGYLKLNPVK</sequence>
<dbReference type="SUPFAM" id="SSF52821">
    <property type="entry name" value="Rhodanese/Cell cycle control phosphatase"/>
    <property type="match status" value="1"/>
</dbReference>
<reference evidence="3 6" key="1">
    <citation type="submission" date="2021-11" db="EMBL/GenBank/DDBJ databases">
        <title>Draft genome sequence of Capnocytophaga sp. strain KC07075 isolated from cat oral cavity.</title>
        <authorList>
            <person name="Suzuki M."/>
            <person name="Imaoka K."/>
            <person name="Kimura M."/>
            <person name="Morikawa S."/>
            <person name="Maeda K."/>
        </authorList>
    </citation>
    <scope>NUCLEOTIDE SEQUENCE</scope>
    <source>
        <strain evidence="3">KC07075</strain>
        <strain evidence="4 6">KC07079</strain>
    </source>
</reference>